<comment type="caution">
    <text evidence="1">The sequence shown here is derived from an EMBL/GenBank/DDBJ whole genome shotgun (WGS) entry which is preliminary data.</text>
</comment>
<protein>
    <submittedName>
        <fullName evidence="1">Uncharacterized protein</fullName>
    </submittedName>
</protein>
<organism evidence="1 2">
    <name type="scientific">Symbiodinium microadriaticum</name>
    <name type="common">Dinoflagellate</name>
    <name type="synonym">Zooxanthella microadriatica</name>
    <dbReference type="NCBI Taxonomy" id="2951"/>
    <lineage>
        <taxon>Eukaryota</taxon>
        <taxon>Sar</taxon>
        <taxon>Alveolata</taxon>
        <taxon>Dinophyceae</taxon>
        <taxon>Suessiales</taxon>
        <taxon>Symbiodiniaceae</taxon>
        <taxon>Symbiodinium</taxon>
    </lineage>
</organism>
<accession>A0A1Q9CIB0</accession>
<name>A0A1Q9CIB0_SYMMI</name>
<reference evidence="1 2" key="1">
    <citation type="submission" date="2016-02" db="EMBL/GenBank/DDBJ databases">
        <title>Genome analysis of coral dinoflagellate symbionts highlights evolutionary adaptations to a symbiotic lifestyle.</title>
        <authorList>
            <person name="Aranda M."/>
            <person name="Li Y."/>
            <person name="Liew Y.J."/>
            <person name="Baumgarten S."/>
            <person name="Simakov O."/>
            <person name="Wilson M."/>
            <person name="Piel J."/>
            <person name="Ashoor H."/>
            <person name="Bougouffa S."/>
            <person name="Bajic V.B."/>
            <person name="Ryu T."/>
            <person name="Ravasi T."/>
            <person name="Bayer T."/>
            <person name="Micklem G."/>
            <person name="Kim H."/>
            <person name="Bhak J."/>
            <person name="Lajeunesse T.C."/>
            <person name="Voolstra C.R."/>
        </authorList>
    </citation>
    <scope>NUCLEOTIDE SEQUENCE [LARGE SCALE GENOMIC DNA]</scope>
    <source>
        <strain evidence="1 2">CCMP2467</strain>
    </source>
</reference>
<dbReference type="OrthoDB" id="10537293at2759"/>
<dbReference type="EMBL" id="LSRX01001175">
    <property type="protein sequence ID" value="OLP82661.1"/>
    <property type="molecule type" value="Genomic_DNA"/>
</dbReference>
<gene>
    <name evidence="1" type="ORF">AK812_SmicGene36674</name>
</gene>
<dbReference type="AlphaFoldDB" id="A0A1Q9CIB0"/>
<evidence type="ECO:0000313" key="1">
    <source>
        <dbReference type="EMBL" id="OLP82661.1"/>
    </source>
</evidence>
<evidence type="ECO:0000313" key="2">
    <source>
        <dbReference type="Proteomes" id="UP000186817"/>
    </source>
</evidence>
<sequence>MPLATQPWEIREALLVDMLPRGADSMVEIFRAVLCESDMAKLQEKDFLGKSCEVFDLAVAVAVACVRGAGNPKAERKSPRPTSSSPARFFDSSAFYDFAQFARQQMDLQHEVRLLQQIRSSLSTLEVALVTWEEGVCLSEVIRRPFTASSMEHIPQPVGIWDSEIAARMTAAKMLVPTSAGRG</sequence>
<dbReference type="Proteomes" id="UP000186817">
    <property type="component" value="Unassembled WGS sequence"/>
</dbReference>
<proteinExistence type="predicted"/>
<keyword evidence="2" id="KW-1185">Reference proteome</keyword>